<evidence type="ECO:0000313" key="9">
    <source>
        <dbReference type="EMBL" id="SHM98622.1"/>
    </source>
</evidence>
<keyword evidence="4 6" id="KW-1133">Transmembrane helix</keyword>
<feature type="transmembrane region" description="Helical" evidence="6">
    <location>
        <begin position="387"/>
        <end position="411"/>
    </location>
</feature>
<evidence type="ECO:0000256" key="6">
    <source>
        <dbReference type="SAM" id="Phobius"/>
    </source>
</evidence>
<feature type="domain" description="MacB-like periplasmic core" evidence="8">
    <location>
        <begin position="20"/>
        <end position="236"/>
    </location>
</feature>
<feature type="transmembrane region" description="Helical" evidence="6">
    <location>
        <begin position="740"/>
        <end position="758"/>
    </location>
</feature>
<dbReference type="PANTHER" id="PTHR30572">
    <property type="entry name" value="MEMBRANE COMPONENT OF TRANSPORTER-RELATED"/>
    <property type="match status" value="1"/>
</dbReference>
<name>A0A1M7N4W9_9BACT</name>
<dbReference type="STRING" id="388280.SAMN04488057_10565"/>
<dbReference type="InterPro" id="IPR050250">
    <property type="entry name" value="Macrolide_Exporter_MacB"/>
</dbReference>
<feature type="domain" description="ABC3 transporter permease C-terminal" evidence="7">
    <location>
        <begin position="299"/>
        <end position="413"/>
    </location>
</feature>
<dbReference type="PROSITE" id="PS51257">
    <property type="entry name" value="PROKAR_LIPOPROTEIN"/>
    <property type="match status" value="1"/>
</dbReference>
<evidence type="ECO:0000256" key="5">
    <source>
        <dbReference type="ARBA" id="ARBA00023136"/>
    </source>
</evidence>
<feature type="transmembrane region" description="Helical" evidence="6">
    <location>
        <begin position="441"/>
        <end position="461"/>
    </location>
</feature>
<gene>
    <name evidence="9" type="ORF">SAMN04488057_10565</name>
</gene>
<evidence type="ECO:0000256" key="3">
    <source>
        <dbReference type="ARBA" id="ARBA00022692"/>
    </source>
</evidence>
<proteinExistence type="predicted"/>
<keyword evidence="3 6" id="KW-0812">Transmembrane</keyword>
<protein>
    <submittedName>
        <fullName evidence="9">Putative ABC transport system permease protein</fullName>
    </submittedName>
</protein>
<feature type="transmembrane region" description="Helical" evidence="6">
    <location>
        <begin position="770"/>
        <end position="792"/>
    </location>
</feature>
<keyword evidence="2" id="KW-1003">Cell membrane</keyword>
<evidence type="ECO:0000259" key="7">
    <source>
        <dbReference type="Pfam" id="PF02687"/>
    </source>
</evidence>
<evidence type="ECO:0000256" key="1">
    <source>
        <dbReference type="ARBA" id="ARBA00004651"/>
    </source>
</evidence>
<dbReference type="GO" id="GO:0005886">
    <property type="term" value="C:plasma membrane"/>
    <property type="evidence" value="ECO:0007669"/>
    <property type="project" value="UniProtKB-SubCell"/>
</dbReference>
<feature type="domain" description="ABC3 transporter permease C-terminal" evidence="7">
    <location>
        <begin position="690"/>
        <end position="792"/>
    </location>
</feature>
<feature type="transmembrane region" description="Helical" evidence="6">
    <location>
        <begin position="345"/>
        <end position="367"/>
    </location>
</feature>
<accession>A0A1M7N4W9</accession>
<evidence type="ECO:0000313" key="10">
    <source>
        <dbReference type="Proteomes" id="UP000184513"/>
    </source>
</evidence>
<feature type="transmembrane region" description="Helical" evidence="6">
    <location>
        <begin position="293"/>
        <end position="315"/>
    </location>
</feature>
<keyword evidence="10" id="KW-1185">Reference proteome</keyword>
<evidence type="ECO:0000256" key="2">
    <source>
        <dbReference type="ARBA" id="ARBA00022475"/>
    </source>
</evidence>
<dbReference type="OrthoDB" id="5933722at2"/>
<dbReference type="RefSeq" id="WP_073094322.1">
    <property type="nucleotide sequence ID" value="NZ_FRCY01000005.1"/>
</dbReference>
<dbReference type="PANTHER" id="PTHR30572:SF18">
    <property type="entry name" value="ABC-TYPE MACROLIDE FAMILY EXPORT SYSTEM PERMEASE COMPONENT 2"/>
    <property type="match status" value="1"/>
</dbReference>
<evidence type="ECO:0000256" key="4">
    <source>
        <dbReference type="ARBA" id="ARBA00022989"/>
    </source>
</evidence>
<evidence type="ECO:0000259" key="8">
    <source>
        <dbReference type="Pfam" id="PF12704"/>
    </source>
</evidence>
<keyword evidence="5 6" id="KW-0472">Membrane</keyword>
<dbReference type="InterPro" id="IPR003838">
    <property type="entry name" value="ABC3_permease_C"/>
</dbReference>
<dbReference type="GO" id="GO:0022857">
    <property type="term" value="F:transmembrane transporter activity"/>
    <property type="evidence" value="ECO:0007669"/>
    <property type="project" value="TreeGrafter"/>
</dbReference>
<feature type="domain" description="MacB-like periplasmic core" evidence="8">
    <location>
        <begin position="448"/>
        <end position="614"/>
    </location>
</feature>
<comment type="subcellular location">
    <subcellularLocation>
        <location evidence="1">Cell membrane</location>
        <topology evidence="1">Multi-pass membrane protein</topology>
    </subcellularLocation>
</comment>
<feature type="transmembrane region" description="Helical" evidence="6">
    <location>
        <begin position="685"/>
        <end position="712"/>
    </location>
</feature>
<dbReference type="InterPro" id="IPR025857">
    <property type="entry name" value="MacB_PCD"/>
</dbReference>
<dbReference type="Proteomes" id="UP000184513">
    <property type="component" value="Unassembled WGS sequence"/>
</dbReference>
<dbReference type="Pfam" id="PF02687">
    <property type="entry name" value="FtsX"/>
    <property type="match status" value="2"/>
</dbReference>
<dbReference type="EMBL" id="FRCY01000005">
    <property type="protein sequence ID" value="SHM98622.1"/>
    <property type="molecule type" value="Genomic_DNA"/>
</dbReference>
<reference evidence="9 10" key="1">
    <citation type="submission" date="2016-11" db="EMBL/GenBank/DDBJ databases">
        <authorList>
            <person name="Jaros S."/>
            <person name="Januszkiewicz K."/>
            <person name="Wedrychowicz H."/>
        </authorList>
    </citation>
    <scope>NUCLEOTIDE SEQUENCE [LARGE SCALE GENOMIC DNA]</scope>
    <source>
        <strain evidence="9 10">CGMCC 1.6102</strain>
    </source>
</reference>
<feature type="transmembrane region" description="Helical" evidence="6">
    <location>
        <begin position="21"/>
        <end position="42"/>
    </location>
</feature>
<organism evidence="9 10">
    <name type="scientific">Cyclobacterium lianum</name>
    <dbReference type="NCBI Taxonomy" id="388280"/>
    <lineage>
        <taxon>Bacteria</taxon>
        <taxon>Pseudomonadati</taxon>
        <taxon>Bacteroidota</taxon>
        <taxon>Cytophagia</taxon>
        <taxon>Cytophagales</taxon>
        <taxon>Cyclobacteriaceae</taxon>
        <taxon>Cyclobacterium</taxon>
    </lineage>
</organism>
<dbReference type="Pfam" id="PF12704">
    <property type="entry name" value="MacB_PCD"/>
    <property type="match status" value="2"/>
</dbReference>
<dbReference type="AlphaFoldDB" id="A0A1M7N4W9"/>
<sequence length="811" mass="90282">MIKNHFKIALRNLLRDKTFTAINISGLAIGMASCLLILLSIISELGYDSFHDKADSIVRVVFRGSIQGGTMNEAHVMPPVAAALKADYPEVEQATRIRKMGNPKVIYQNSTFRNKPAAFADANFFQVFTFPLIQGDPAQALKNPQTIVISASTAQTYFKGENPIGKELLIGDDRDLFTVTGVMADMPANSHFHFELLASMASFPPAKNPSWMVSEFYTYLLLQPGTDYNKLEAKLPRVAEKYMGPQLEEAMGISYNQFMEDGNNIGIFLQPLTSIHLHSDLMGELRPGGDIRYIYISGAIALFMILIASINFINLSTASAGKRVREVGVRKVLGSEKQQLIGQFLAEYTLLSLFALLIALTLVKLSLPVFNSLAGKNIDIQYFSNLWTVPALLLFGLMIGILAGIYPAFFLSTFRPVSILKGSFFPVSGSKGKRSFSLRSGLVIFQFAVSVILITGTIVVYKQLEFIQNKNLGYNKDQVLIFPDARYLGNNIEAFRQQLLQDSRVANVSISGYLPSGPSLNNNFFLYPDGDVRRQIKTLRYDVDADYIPTLGMELEAGRNFSEVFGSEQSSIILNETAARALNWEEGALGKTLSHQDNEGKQTNYHVIGIVKDFHFRSLHERIFPLVMVKADGDGAVIARINTDEAGSLLDDIKLKWNTLAAEEPFAYSFLDDRYRQTYQAERRMGYILMVFSGLTIFIACLGLFGLAMFTARQRNKEIGIRKVLGANVSTIVSMLSREYIKLVLLSAFIAFPISWWLMNQWLEGFAYRIAISIWTYLVAGGLVFLVAWLAVGKEAIKAALANPVKSLRSE</sequence>